<reference evidence="3 4" key="1">
    <citation type="journal article" date="2018" name="Microbiome">
        <title>Fine metagenomic profile of the Mediterranean stratified and mixed water columns revealed by assembly and recruitment.</title>
        <authorList>
            <person name="Haro-Moreno J.M."/>
            <person name="Lopez-Perez M."/>
            <person name="De La Torre J.R."/>
            <person name="Picazo A."/>
            <person name="Camacho A."/>
            <person name="Rodriguez-Valera F."/>
        </authorList>
    </citation>
    <scope>NUCLEOTIDE SEQUENCE [LARGE SCALE GENOMIC DNA]</scope>
    <source>
        <strain evidence="3">MED-G82</strain>
    </source>
</reference>
<gene>
    <name evidence="3" type="ORF">DBW96_02480</name>
</gene>
<evidence type="ECO:0000313" key="3">
    <source>
        <dbReference type="EMBL" id="RCL41119.1"/>
    </source>
</evidence>
<dbReference type="AlphaFoldDB" id="A0A368BUV9"/>
<dbReference type="SUPFAM" id="SSF47729">
    <property type="entry name" value="IHF-like DNA-binding proteins"/>
    <property type="match status" value="1"/>
</dbReference>
<evidence type="ECO:0000313" key="4">
    <source>
        <dbReference type="Proteomes" id="UP000253307"/>
    </source>
</evidence>
<accession>A0A368BUV9</accession>
<sequence>MTNNTFNKSDLSEKISGSLNLSSSLTSDYLAQLCGVLASSIALKNRAEFRDFGSFVKKTIRPRKFINPKTKNVSFLGETHTILFSPSKNLLDD</sequence>
<proteinExistence type="inferred from homology"/>
<comment type="caution">
    <text evidence="3">The sequence shown here is derived from an EMBL/GenBank/DDBJ whole genome shotgun (WGS) entry which is preliminary data.</text>
</comment>
<dbReference type="EMBL" id="QOPE01000015">
    <property type="protein sequence ID" value="RCL41119.1"/>
    <property type="molecule type" value="Genomic_DNA"/>
</dbReference>
<evidence type="ECO:0000256" key="2">
    <source>
        <dbReference type="ARBA" id="ARBA00023125"/>
    </source>
</evidence>
<organism evidence="3 4">
    <name type="scientific">SAR86 cluster bacterium</name>
    <dbReference type="NCBI Taxonomy" id="2030880"/>
    <lineage>
        <taxon>Bacteria</taxon>
        <taxon>Pseudomonadati</taxon>
        <taxon>Pseudomonadota</taxon>
        <taxon>Gammaproteobacteria</taxon>
        <taxon>SAR86 cluster</taxon>
    </lineage>
</organism>
<evidence type="ECO:0000256" key="1">
    <source>
        <dbReference type="ARBA" id="ARBA00010529"/>
    </source>
</evidence>
<name>A0A368BUV9_9GAMM</name>
<dbReference type="InterPro" id="IPR000119">
    <property type="entry name" value="Hist_DNA-bd"/>
</dbReference>
<comment type="similarity">
    <text evidence="1">Belongs to the bacterial histone-like protein family.</text>
</comment>
<dbReference type="InterPro" id="IPR010992">
    <property type="entry name" value="IHF-like_DNA-bd_dom_sf"/>
</dbReference>
<dbReference type="Pfam" id="PF00216">
    <property type="entry name" value="Bac_DNA_binding"/>
    <property type="match status" value="1"/>
</dbReference>
<dbReference type="Proteomes" id="UP000253307">
    <property type="component" value="Unassembled WGS sequence"/>
</dbReference>
<protein>
    <recommendedName>
        <fullName evidence="5">HU family DNA-binding protein</fullName>
    </recommendedName>
</protein>
<dbReference type="GO" id="GO:0003677">
    <property type="term" value="F:DNA binding"/>
    <property type="evidence" value="ECO:0007669"/>
    <property type="project" value="UniProtKB-KW"/>
</dbReference>
<keyword evidence="2" id="KW-0238">DNA-binding</keyword>
<dbReference type="GO" id="GO:0030527">
    <property type="term" value="F:structural constituent of chromatin"/>
    <property type="evidence" value="ECO:0007669"/>
    <property type="project" value="InterPro"/>
</dbReference>
<dbReference type="Gene3D" id="4.10.520.10">
    <property type="entry name" value="IHF-like DNA-binding proteins"/>
    <property type="match status" value="1"/>
</dbReference>
<evidence type="ECO:0008006" key="5">
    <source>
        <dbReference type="Google" id="ProtNLM"/>
    </source>
</evidence>